<protein>
    <submittedName>
        <fullName evidence="2">AAA family ATPase</fullName>
    </submittedName>
</protein>
<dbReference type="SUPFAM" id="SSF52540">
    <property type="entry name" value="P-loop containing nucleoside triphosphate hydrolases"/>
    <property type="match status" value="1"/>
</dbReference>
<dbReference type="InterPro" id="IPR027417">
    <property type="entry name" value="P-loop_NTPase"/>
</dbReference>
<dbReference type="EMBL" id="CP135444">
    <property type="protein sequence ID" value="WRY35483.1"/>
    <property type="molecule type" value="Genomic_DNA"/>
</dbReference>
<evidence type="ECO:0000259" key="1">
    <source>
        <dbReference type="Pfam" id="PF13614"/>
    </source>
</evidence>
<geneLocation type="plasmid" evidence="2 3">
    <name>unnamed1</name>
</geneLocation>
<accession>A0ABZ1E551</accession>
<dbReference type="PANTHER" id="PTHR13696:SF52">
    <property type="entry name" value="PARA FAMILY PROTEIN CT_582"/>
    <property type="match status" value="1"/>
</dbReference>
<dbReference type="Proteomes" id="UP001623290">
    <property type="component" value="Plasmid unnamed1"/>
</dbReference>
<dbReference type="RefSeq" id="WP_330647255.1">
    <property type="nucleotide sequence ID" value="NZ_CP135444.1"/>
</dbReference>
<reference evidence="2 3" key="1">
    <citation type="submission" date="2023-09" db="EMBL/GenBank/DDBJ databases">
        <title>Thioclava shenzhenensis sp. nov., a multidrug resistant bacteria-antagonizing species isolated from coastal seawater.</title>
        <authorList>
            <person name="Long M."/>
        </authorList>
    </citation>
    <scope>NUCLEOTIDE SEQUENCE [LARGE SCALE GENOMIC DNA]</scope>
    <source>
        <strain evidence="2 3">FTW29</strain>
        <plasmid evidence="2 3">unnamed1</plasmid>
    </source>
</reference>
<gene>
    <name evidence="2" type="ORF">RPE78_14620</name>
</gene>
<dbReference type="InterPro" id="IPR025669">
    <property type="entry name" value="AAA_dom"/>
</dbReference>
<feature type="domain" description="AAA" evidence="1">
    <location>
        <begin position="110"/>
        <end position="306"/>
    </location>
</feature>
<dbReference type="CDD" id="cd02042">
    <property type="entry name" value="ParAB_family"/>
    <property type="match status" value="1"/>
</dbReference>
<keyword evidence="3" id="KW-1185">Reference proteome</keyword>
<dbReference type="PANTHER" id="PTHR13696">
    <property type="entry name" value="P-LOOP CONTAINING NUCLEOSIDE TRIPHOSPHATE HYDROLASE"/>
    <property type="match status" value="1"/>
</dbReference>
<name>A0ABZ1E551_9RHOB</name>
<dbReference type="Pfam" id="PF13614">
    <property type="entry name" value="AAA_31"/>
    <property type="match status" value="1"/>
</dbReference>
<organism evidence="2 3">
    <name type="scientific">Thioclava litoralis</name>
    <dbReference type="NCBI Taxonomy" id="3076557"/>
    <lineage>
        <taxon>Bacteria</taxon>
        <taxon>Pseudomonadati</taxon>
        <taxon>Pseudomonadota</taxon>
        <taxon>Alphaproteobacteria</taxon>
        <taxon>Rhodobacterales</taxon>
        <taxon>Paracoccaceae</taxon>
        <taxon>Thioclava</taxon>
    </lineage>
</organism>
<keyword evidence="2" id="KW-0614">Plasmid</keyword>
<dbReference type="Gene3D" id="3.40.50.300">
    <property type="entry name" value="P-loop containing nucleotide triphosphate hydrolases"/>
    <property type="match status" value="1"/>
</dbReference>
<evidence type="ECO:0000313" key="3">
    <source>
        <dbReference type="Proteomes" id="UP001623290"/>
    </source>
</evidence>
<proteinExistence type="predicted"/>
<sequence>MFTHESLEELHSRSLKMQAAIRKQTFSPEHEKTLRRFSSWEVSELILKVNQSTFRGRLASDPDLPGGEVEEEGRQRWFTLPEINEMRRKMKVNRRSLQPPRPHNKRAIRVAISNFKGGAGKSTVALHMAHAAALDGYRVLLVDFDPQATLTHSMGLTDVSEELTVWGIIARDLIRETERMNNAPRAAESGTALPQRKLPGSILDLGLDTLRITDFIRPTAWPTIDMIPSCANAAFVEFASAQYRHLNPDWSFFAAVARYLDALPHDSYDVIVFDCPPAIGYQSMNAVFAADVLYIPSGPGYWEYDSTTSFIGQLSEALGDLAHGFEGTFPAGNMTLPKEFLDVRFLMTRFEPGNDLHRAMFEAFRNVFGERLADHPIEMTRAVEQSGRFLSSVYEIDYRTMTRETWRRARASFDRAYDEFRATFLGAWDKLEEIE</sequence>
<evidence type="ECO:0000313" key="2">
    <source>
        <dbReference type="EMBL" id="WRY35483.1"/>
    </source>
</evidence>
<dbReference type="InterPro" id="IPR050678">
    <property type="entry name" value="DNA_Partitioning_ATPase"/>
</dbReference>